<feature type="signal peptide" evidence="6">
    <location>
        <begin position="1"/>
        <end position="18"/>
    </location>
</feature>
<dbReference type="STRING" id="270918.APR42_00035"/>
<evidence type="ECO:0000313" key="8">
    <source>
        <dbReference type="EMBL" id="KRG30285.1"/>
    </source>
</evidence>
<keyword evidence="3" id="KW-0964">Secreted</keyword>
<evidence type="ECO:0000256" key="3">
    <source>
        <dbReference type="ARBA" id="ARBA00022525"/>
    </source>
</evidence>
<dbReference type="PANTHER" id="PTHR31018">
    <property type="entry name" value="SPORULATION-SPECIFIC PROTEIN-RELATED"/>
    <property type="match status" value="1"/>
</dbReference>
<comment type="caution">
    <text evidence="8">The sequence shown here is derived from an EMBL/GenBank/DDBJ whole genome shotgun (WGS) entry which is preliminary data.</text>
</comment>
<evidence type="ECO:0000256" key="1">
    <source>
        <dbReference type="ARBA" id="ARBA00004191"/>
    </source>
</evidence>
<dbReference type="AlphaFoldDB" id="A0A0Q9ZB68"/>
<feature type="domain" description="Receptor L-domain" evidence="7">
    <location>
        <begin position="62"/>
        <end position="123"/>
    </location>
</feature>
<reference evidence="8" key="1">
    <citation type="submission" date="2015-10" db="EMBL/GenBank/DDBJ databases">
        <title>Draft genome sequence of Salegentibacter mishustinae KCTC 12263.</title>
        <authorList>
            <person name="Lin W."/>
            <person name="Zheng Q."/>
        </authorList>
    </citation>
    <scope>NUCLEOTIDE SEQUENCE [LARGE SCALE GENOMIC DNA]</scope>
    <source>
        <strain evidence="8">KCTC 12263</strain>
    </source>
</reference>
<comment type="subcellular location">
    <subcellularLocation>
        <location evidence="1">Secreted</location>
        <location evidence="1">Cell wall</location>
    </subcellularLocation>
</comment>
<evidence type="ECO:0000259" key="7">
    <source>
        <dbReference type="Pfam" id="PF01030"/>
    </source>
</evidence>
<dbReference type="Proteomes" id="UP000051643">
    <property type="component" value="Unassembled WGS sequence"/>
</dbReference>
<dbReference type="InterPro" id="IPR051648">
    <property type="entry name" value="CWI-Assembly_Regulator"/>
</dbReference>
<dbReference type="GO" id="GO:0030313">
    <property type="term" value="C:cell envelope"/>
    <property type="evidence" value="ECO:0007669"/>
    <property type="project" value="UniProtKB-SubCell"/>
</dbReference>
<name>A0A0Q9ZB68_9FLAO</name>
<sequence length="236" mass="26453">MKKLFLLLLLFISGISCQKDDGNSPSPEPTPEPTPVEEKIYEGEVSLETQIDVENFGAEEYTVITGELYIGSDNTDISDLSSLETLRKVEGSIYILKTTAENLKGLHNLDTINMDLHINNNHQLSNLEGLESLKYIDANFNLSYNDNLENLKGLSEVSSVHTFYIQGNKSLTSLSGMEAIKKAIYYGSVYNNESLSDLCGMKNAYQNREEEDMEWTIDKNLYNPTPEEIISGVCKN</sequence>
<dbReference type="RefSeq" id="WP_057480115.1">
    <property type="nucleotide sequence ID" value="NZ_BMWR01000002.1"/>
</dbReference>
<evidence type="ECO:0000256" key="2">
    <source>
        <dbReference type="ARBA" id="ARBA00022512"/>
    </source>
</evidence>
<dbReference type="InterPro" id="IPR000494">
    <property type="entry name" value="Rcpt_L-dom"/>
</dbReference>
<evidence type="ECO:0000256" key="4">
    <source>
        <dbReference type="ARBA" id="ARBA00022729"/>
    </source>
</evidence>
<keyword evidence="5" id="KW-0325">Glycoprotein</keyword>
<evidence type="ECO:0000256" key="6">
    <source>
        <dbReference type="SAM" id="SignalP"/>
    </source>
</evidence>
<feature type="chain" id="PRO_5006389283" description="Receptor L-domain domain-containing protein" evidence="6">
    <location>
        <begin position="19"/>
        <end position="236"/>
    </location>
</feature>
<dbReference type="SUPFAM" id="SSF52058">
    <property type="entry name" value="L domain-like"/>
    <property type="match status" value="1"/>
</dbReference>
<keyword evidence="4 6" id="KW-0732">Signal</keyword>
<accession>A0A0Q9ZB68</accession>
<dbReference type="EMBL" id="LKTP01000001">
    <property type="protein sequence ID" value="KRG30285.1"/>
    <property type="molecule type" value="Genomic_DNA"/>
</dbReference>
<keyword evidence="9" id="KW-1185">Reference proteome</keyword>
<evidence type="ECO:0000256" key="5">
    <source>
        <dbReference type="ARBA" id="ARBA00023180"/>
    </source>
</evidence>
<gene>
    <name evidence="8" type="ORF">APR42_00035</name>
</gene>
<proteinExistence type="predicted"/>
<dbReference type="InterPro" id="IPR036941">
    <property type="entry name" value="Rcpt_L-dom_sf"/>
</dbReference>
<dbReference type="Pfam" id="PF01030">
    <property type="entry name" value="Recep_L_domain"/>
    <property type="match status" value="1"/>
</dbReference>
<protein>
    <recommendedName>
        <fullName evidence="7">Receptor L-domain domain-containing protein</fullName>
    </recommendedName>
</protein>
<dbReference type="Gene3D" id="3.80.20.20">
    <property type="entry name" value="Receptor L-domain"/>
    <property type="match status" value="1"/>
</dbReference>
<evidence type="ECO:0000313" key="9">
    <source>
        <dbReference type="Proteomes" id="UP000051643"/>
    </source>
</evidence>
<dbReference type="PANTHER" id="PTHR31018:SF3">
    <property type="entry name" value="RECEPTOR PROTEIN-TYROSINE KINASE"/>
    <property type="match status" value="1"/>
</dbReference>
<dbReference type="PROSITE" id="PS51257">
    <property type="entry name" value="PROKAR_LIPOPROTEIN"/>
    <property type="match status" value="1"/>
</dbReference>
<keyword evidence="2" id="KW-0134">Cell wall</keyword>
<organism evidence="8 9">
    <name type="scientific">Salegentibacter mishustinae</name>
    <dbReference type="NCBI Taxonomy" id="270918"/>
    <lineage>
        <taxon>Bacteria</taxon>
        <taxon>Pseudomonadati</taxon>
        <taxon>Bacteroidota</taxon>
        <taxon>Flavobacteriia</taxon>
        <taxon>Flavobacteriales</taxon>
        <taxon>Flavobacteriaceae</taxon>
        <taxon>Salegentibacter</taxon>
    </lineage>
</organism>